<feature type="signal peptide" evidence="1">
    <location>
        <begin position="1"/>
        <end position="36"/>
    </location>
</feature>
<evidence type="ECO:0000313" key="2">
    <source>
        <dbReference type="EMBL" id="MCG7946613.1"/>
    </source>
</evidence>
<organism evidence="2 3">
    <name type="scientific">Candidatus Thiodiazotropha taylori</name>
    <dbReference type="NCBI Taxonomy" id="2792791"/>
    <lineage>
        <taxon>Bacteria</taxon>
        <taxon>Pseudomonadati</taxon>
        <taxon>Pseudomonadota</taxon>
        <taxon>Gammaproteobacteria</taxon>
        <taxon>Chromatiales</taxon>
        <taxon>Sedimenticolaceae</taxon>
        <taxon>Candidatus Thiodiazotropha</taxon>
    </lineage>
</organism>
<evidence type="ECO:0000256" key="1">
    <source>
        <dbReference type="SAM" id="SignalP"/>
    </source>
</evidence>
<protein>
    <submittedName>
        <fullName evidence="2">Uncharacterized protein</fullName>
    </submittedName>
</protein>
<sequence length="108" mass="12375">MKCINSHYFNCKSQRSINAVLILLFLLAQSATLLHAEVHEFHDHDHEEYCDTFKSLEKHHYYIGVSAIQISHVPQDRAETTFRLAKTSLHSSQFYEARASPALISSLS</sequence>
<accession>A0A9E4N4Z1</accession>
<name>A0A9E4N4Z1_9GAMM</name>
<dbReference type="EMBL" id="JAEPCM010000331">
    <property type="protein sequence ID" value="MCG7946613.1"/>
    <property type="molecule type" value="Genomic_DNA"/>
</dbReference>
<comment type="caution">
    <text evidence="2">The sequence shown here is derived from an EMBL/GenBank/DDBJ whole genome shotgun (WGS) entry which is preliminary data.</text>
</comment>
<reference evidence="2" key="1">
    <citation type="journal article" date="2021" name="Proc. Natl. Acad. Sci. U.S.A.">
        <title>Global biogeography of chemosynthetic symbionts reveals both localized and globally distributed symbiont groups. .</title>
        <authorList>
            <person name="Osvatic J.T."/>
            <person name="Wilkins L.G.E."/>
            <person name="Leibrecht L."/>
            <person name="Leray M."/>
            <person name="Zauner S."/>
            <person name="Polzin J."/>
            <person name="Camacho Y."/>
            <person name="Gros O."/>
            <person name="van Gils J.A."/>
            <person name="Eisen J.A."/>
            <person name="Petersen J.M."/>
            <person name="Yuen B."/>
        </authorList>
    </citation>
    <scope>NUCLEOTIDE SEQUENCE</scope>
    <source>
        <strain evidence="2">MAGclacostrist064TRANS</strain>
    </source>
</reference>
<keyword evidence="1" id="KW-0732">Signal</keyword>
<evidence type="ECO:0000313" key="3">
    <source>
        <dbReference type="Proteomes" id="UP000886667"/>
    </source>
</evidence>
<proteinExistence type="predicted"/>
<feature type="chain" id="PRO_5039402785" evidence="1">
    <location>
        <begin position="37"/>
        <end position="108"/>
    </location>
</feature>
<dbReference type="Proteomes" id="UP000886667">
    <property type="component" value="Unassembled WGS sequence"/>
</dbReference>
<gene>
    <name evidence="2" type="ORF">JAZ07_09760</name>
</gene>
<dbReference type="AlphaFoldDB" id="A0A9E4N4Z1"/>